<keyword evidence="5 7" id="KW-1133">Transmembrane helix</keyword>
<dbReference type="Pfam" id="PF01810">
    <property type="entry name" value="LysE"/>
    <property type="match status" value="1"/>
</dbReference>
<dbReference type="PANTHER" id="PTHR30086:SF14">
    <property type="entry name" value="HOMOSERINE_HOMOSERINE LACTONE EFFLUX PROTEIN"/>
    <property type="match status" value="1"/>
</dbReference>
<dbReference type="AlphaFoldDB" id="A0A7X1KBR7"/>
<feature type="transmembrane region" description="Helical" evidence="7">
    <location>
        <begin position="42"/>
        <end position="67"/>
    </location>
</feature>
<reference evidence="8 9" key="1">
    <citation type="submission" date="2020-08" db="EMBL/GenBank/DDBJ databases">
        <title>The genome sequence of Novosphingobium flavum 4Y4.</title>
        <authorList>
            <person name="Liu Y."/>
        </authorList>
    </citation>
    <scope>NUCLEOTIDE SEQUENCE [LARGE SCALE GENOMIC DNA]</scope>
    <source>
        <strain evidence="8 9">4Y4</strain>
    </source>
</reference>
<keyword evidence="9" id="KW-1185">Reference proteome</keyword>
<dbReference type="EMBL" id="JACLAU010000007">
    <property type="protein sequence ID" value="MBC2651455.1"/>
    <property type="molecule type" value="Genomic_DNA"/>
</dbReference>
<dbReference type="GO" id="GO:0042970">
    <property type="term" value="F:homoserine transmembrane transporter activity"/>
    <property type="evidence" value="ECO:0007669"/>
    <property type="project" value="TreeGrafter"/>
</dbReference>
<dbReference type="RefSeq" id="WP_185682871.1">
    <property type="nucleotide sequence ID" value="NZ_JACLAU010000007.1"/>
</dbReference>
<comment type="caution">
    <text evidence="8">The sequence shown here is derived from an EMBL/GenBank/DDBJ whole genome shotgun (WGS) entry which is preliminary data.</text>
</comment>
<feature type="transmembrane region" description="Helical" evidence="7">
    <location>
        <begin position="188"/>
        <end position="205"/>
    </location>
</feature>
<evidence type="ECO:0000313" key="9">
    <source>
        <dbReference type="Proteomes" id="UP000520156"/>
    </source>
</evidence>
<organism evidence="8 9">
    <name type="scientific">Novosphingobium aerophilum</name>
    <dbReference type="NCBI Taxonomy" id="2839843"/>
    <lineage>
        <taxon>Bacteria</taxon>
        <taxon>Pseudomonadati</taxon>
        <taxon>Pseudomonadota</taxon>
        <taxon>Alphaproteobacteria</taxon>
        <taxon>Sphingomonadales</taxon>
        <taxon>Sphingomonadaceae</taxon>
        <taxon>Novosphingobium</taxon>
    </lineage>
</organism>
<evidence type="ECO:0000256" key="1">
    <source>
        <dbReference type="ARBA" id="ARBA00004651"/>
    </source>
</evidence>
<dbReference type="PIRSF" id="PIRSF006324">
    <property type="entry name" value="LeuE"/>
    <property type="match status" value="1"/>
</dbReference>
<evidence type="ECO:0000256" key="4">
    <source>
        <dbReference type="ARBA" id="ARBA00022692"/>
    </source>
</evidence>
<evidence type="ECO:0000256" key="7">
    <source>
        <dbReference type="SAM" id="Phobius"/>
    </source>
</evidence>
<feature type="transmembrane region" description="Helical" evidence="7">
    <location>
        <begin position="149"/>
        <end position="168"/>
    </location>
</feature>
<gene>
    <name evidence="8" type="ORF">H7F49_07055</name>
</gene>
<evidence type="ECO:0000256" key="5">
    <source>
        <dbReference type="ARBA" id="ARBA00022989"/>
    </source>
</evidence>
<protein>
    <submittedName>
        <fullName evidence="8">LysE family translocator</fullName>
    </submittedName>
</protein>
<keyword evidence="4 7" id="KW-0812">Transmembrane</keyword>
<evidence type="ECO:0000313" key="8">
    <source>
        <dbReference type="EMBL" id="MBC2651455.1"/>
    </source>
</evidence>
<sequence length="210" mass="22641">MSFQLWLLYCATVFVVSATPGPNMLHILQRSVTLGLGRSLPAMLGCMTGLLLLMAASVMGLTALLLALPGAFDLLRYVGTAYLVWLGIKAWRAPIEAAGDEDLSAPFAALSPLAVFRGGFLIAISNPKALLFVAAFLPQFIDPARPRGPQFAILVASFAVIETLWYFTYALGGRGLSRWLQRPAAQRAFNRVTGTVFVGFGALLLRSHRA</sequence>
<proteinExistence type="inferred from homology"/>
<dbReference type="PANTHER" id="PTHR30086">
    <property type="entry name" value="ARGININE EXPORTER PROTEIN ARGO"/>
    <property type="match status" value="1"/>
</dbReference>
<dbReference type="Proteomes" id="UP000520156">
    <property type="component" value="Unassembled WGS sequence"/>
</dbReference>
<keyword evidence="3" id="KW-1003">Cell membrane</keyword>
<comment type="subcellular location">
    <subcellularLocation>
        <location evidence="1">Cell membrane</location>
        <topology evidence="1">Multi-pass membrane protein</topology>
    </subcellularLocation>
</comment>
<name>A0A7X1KBR7_9SPHN</name>
<dbReference type="InterPro" id="IPR001123">
    <property type="entry name" value="LeuE-type"/>
</dbReference>
<dbReference type="GO" id="GO:0005886">
    <property type="term" value="C:plasma membrane"/>
    <property type="evidence" value="ECO:0007669"/>
    <property type="project" value="UniProtKB-SubCell"/>
</dbReference>
<comment type="similarity">
    <text evidence="2">Belongs to the Rht family.</text>
</comment>
<evidence type="ECO:0000256" key="6">
    <source>
        <dbReference type="ARBA" id="ARBA00023136"/>
    </source>
</evidence>
<feature type="transmembrane region" description="Helical" evidence="7">
    <location>
        <begin position="114"/>
        <end position="137"/>
    </location>
</feature>
<accession>A0A7X1KBR7</accession>
<keyword evidence="6 7" id="KW-0472">Membrane</keyword>
<evidence type="ECO:0000256" key="2">
    <source>
        <dbReference type="ARBA" id="ARBA00007928"/>
    </source>
</evidence>
<evidence type="ECO:0000256" key="3">
    <source>
        <dbReference type="ARBA" id="ARBA00022475"/>
    </source>
</evidence>